<dbReference type="RefSeq" id="WP_092380687.1">
    <property type="nucleotide sequence ID" value="NZ_BOPI01000011.1"/>
</dbReference>
<organism evidence="2 3">
    <name type="scientific">Micromonospora phaseoli</name>
    <dbReference type="NCBI Taxonomy" id="1144548"/>
    <lineage>
        <taxon>Bacteria</taxon>
        <taxon>Bacillati</taxon>
        <taxon>Actinomycetota</taxon>
        <taxon>Actinomycetes</taxon>
        <taxon>Micromonosporales</taxon>
        <taxon>Micromonosporaceae</taxon>
        <taxon>Micromonospora</taxon>
    </lineage>
</organism>
<evidence type="ECO:0000313" key="3">
    <source>
        <dbReference type="Proteomes" id="UP000198707"/>
    </source>
</evidence>
<name>A0A1H6ZT31_9ACTN</name>
<dbReference type="AlphaFoldDB" id="A0A1H6ZT31"/>
<gene>
    <name evidence="2" type="ORF">SAMN05443287_105278</name>
</gene>
<dbReference type="PANTHER" id="PTHR37163">
    <property type="entry name" value="CONSERVED PROTEIN"/>
    <property type="match status" value="1"/>
</dbReference>
<proteinExistence type="predicted"/>
<dbReference type="OrthoDB" id="13546at2"/>
<evidence type="ECO:0000256" key="1">
    <source>
        <dbReference type="SAM" id="MobiDB-lite"/>
    </source>
</evidence>
<dbReference type="EMBL" id="FNYV01000005">
    <property type="protein sequence ID" value="SEJ56629.1"/>
    <property type="molecule type" value="Genomic_DNA"/>
</dbReference>
<accession>A0A1H6ZT31</accession>
<feature type="region of interest" description="Disordered" evidence="1">
    <location>
        <begin position="1"/>
        <end position="20"/>
    </location>
</feature>
<dbReference type="InterPro" id="IPR007511">
    <property type="entry name" value="DUF501"/>
</dbReference>
<evidence type="ECO:0000313" key="2">
    <source>
        <dbReference type="EMBL" id="SEJ56629.1"/>
    </source>
</evidence>
<protein>
    <submittedName>
        <fullName evidence="2">Uncharacterized protein</fullName>
    </submittedName>
</protein>
<keyword evidence="3" id="KW-1185">Reference proteome</keyword>
<dbReference type="STRING" id="1144548.SAMN05443287_105278"/>
<dbReference type="Pfam" id="PF04417">
    <property type="entry name" value="DUF501"/>
    <property type="match status" value="1"/>
</dbReference>
<reference evidence="3" key="1">
    <citation type="submission" date="2016-10" db="EMBL/GenBank/DDBJ databases">
        <authorList>
            <person name="Varghese N."/>
            <person name="Submissions S."/>
        </authorList>
    </citation>
    <scope>NUCLEOTIDE SEQUENCE [LARGE SCALE GENOMIC DNA]</scope>
    <source>
        <strain evidence="3">CGMCC 4.7038</strain>
    </source>
</reference>
<dbReference type="Proteomes" id="UP000198707">
    <property type="component" value="Unassembled WGS sequence"/>
</dbReference>
<dbReference type="PANTHER" id="PTHR37163:SF1">
    <property type="entry name" value="DUF501 DOMAIN-CONTAINING PROTEIN"/>
    <property type="match status" value="1"/>
</dbReference>
<sequence>MTGVPPQEPAAASVPPPAREVATDADLAAVAAQLGRPPRGTRAVAHRCPCGLPDVVETTPRLADGTPFPTLFYLTCPRATAACSRLESAGVMREMADRLATDPELAARYRAAHEDYLTRRAAVAEVPEIAGISAGGMPGRVKCLHVQLGHALGAGPGVNPFGDETLDLVEPWWTAGRCVDVPDAE</sequence>